<keyword evidence="2" id="KW-0812">Transmembrane</keyword>
<reference evidence="4 5" key="1">
    <citation type="submission" date="2020-10" db="EMBL/GenBank/DDBJ databases">
        <title>Draft genome of Ramlibacter aquaticus LMG 30558.</title>
        <authorList>
            <person name="Props R."/>
        </authorList>
    </citation>
    <scope>NUCLEOTIDE SEQUENCE [LARGE SCALE GENOMIC DNA]</scope>
    <source>
        <strain evidence="4 5">LMG 30558</strain>
    </source>
</reference>
<evidence type="ECO:0000256" key="1">
    <source>
        <dbReference type="SAM" id="MobiDB-lite"/>
    </source>
</evidence>
<evidence type="ECO:0000259" key="3">
    <source>
        <dbReference type="Pfam" id="PF01551"/>
    </source>
</evidence>
<protein>
    <submittedName>
        <fullName evidence="4">M23 family metallopeptidase</fullName>
    </submittedName>
</protein>
<dbReference type="Pfam" id="PF01551">
    <property type="entry name" value="Peptidase_M23"/>
    <property type="match status" value="1"/>
</dbReference>
<evidence type="ECO:0000256" key="2">
    <source>
        <dbReference type="SAM" id="Phobius"/>
    </source>
</evidence>
<dbReference type="PANTHER" id="PTHR21666">
    <property type="entry name" value="PEPTIDASE-RELATED"/>
    <property type="match status" value="1"/>
</dbReference>
<dbReference type="RefSeq" id="WP_193779518.1">
    <property type="nucleotide sequence ID" value="NZ_JADDOJ010000014.1"/>
</dbReference>
<dbReference type="PANTHER" id="PTHR21666:SF270">
    <property type="entry name" value="MUREIN HYDROLASE ACTIVATOR ENVC"/>
    <property type="match status" value="1"/>
</dbReference>
<dbReference type="SUPFAM" id="SSF51261">
    <property type="entry name" value="Duplicated hybrid motif"/>
    <property type="match status" value="1"/>
</dbReference>
<organism evidence="4 5">
    <name type="scientific">Ramlibacter aquaticus</name>
    <dbReference type="NCBI Taxonomy" id="2780094"/>
    <lineage>
        <taxon>Bacteria</taxon>
        <taxon>Pseudomonadati</taxon>
        <taxon>Pseudomonadota</taxon>
        <taxon>Betaproteobacteria</taxon>
        <taxon>Burkholderiales</taxon>
        <taxon>Comamonadaceae</taxon>
        <taxon>Ramlibacter</taxon>
    </lineage>
</organism>
<comment type="caution">
    <text evidence="4">The sequence shown here is derived from an EMBL/GenBank/DDBJ whole genome shotgun (WGS) entry which is preliminary data.</text>
</comment>
<name>A0ABR9SC98_9BURK</name>
<keyword evidence="5" id="KW-1185">Reference proteome</keyword>
<sequence length="319" mass="34107">MHIIITDARGARTRALHLSGARLGLLCLGLALGLLLASAALYHWVFQKGAREGWPGVGALVRLASRDELEQRDRFLRDNLDAMARRLGDLQARLLQIEALGERVSGLAGMDPAELRARPGQGGALVDGPPLSLEALQATLAALERNAGRDADLMAVAESRLFDQKMKSLMVPTRTPLDGGVPGSPFGWRIDPFTGRMALHTGVDFQAEPGTPILAAAGGVVVALGWHPEYGNRVEVDHGNGLVTRYAHALRLAVHLGDLVRRGQQLATVGSTGRSTGPHLHFELLVQGVPQDPQKFLEAGRTPPPAPLALAAQRSRGQR</sequence>
<dbReference type="EMBL" id="JADDOJ010000014">
    <property type="protein sequence ID" value="MBE7939972.1"/>
    <property type="molecule type" value="Genomic_DNA"/>
</dbReference>
<keyword evidence="2" id="KW-1133">Transmembrane helix</keyword>
<accession>A0ABR9SC98</accession>
<dbReference type="InterPro" id="IPR050570">
    <property type="entry name" value="Cell_wall_metabolism_enzyme"/>
</dbReference>
<feature type="transmembrane region" description="Helical" evidence="2">
    <location>
        <begin position="21"/>
        <end position="45"/>
    </location>
</feature>
<dbReference type="InterPro" id="IPR011055">
    <property type="entry name" value="Dup_hybrid_motif"/>
</dbReference>
<gene>
    <name evidence="4" type="ORF">IM725_05205</name>
</gene>
<evidence type="ECO:0000313" key="5">
    <source>
        <dbReference type="Proteomes" id="UP000715965"/>
    </source>
</evidence>
<dbReference type="Proteomes" id="UP000715965">
    <property type="component" value="Unassembled WGS sequence"/>
</dbReference>
<proteinExistence type="predicted"/>
<feature type="region of interest" description="Disordered" evidence="1">
    <location>
        <begin position="294"/>
        <end position="319"/>
    </location>
</feature>
<keyword evidence="2" id="KW-0472">Membrane</keyword>
<evidence type="ECO:0000313" key="4">
    <source>
        <dbReference type="EMBL" id="MBE7939972.1"/>
    </source>
</evidence>
<dbReference type="Gene3D" id="2.70.70.10">
    <property type="entry name" value="Glucose Permease (Domain IIA)"/>
    <property type="match status" value="1"/>
</dbReference>
<dbReference type="InterPro" id="IPR016047">
    <property type="entry name" value="M23ase_b-sheet_dom"/>
</dbReference>
<dbReference type="CDD" id="cd12797">
    <property type="entry name" value="M23_peptidase"/>
    <property type="match status" value="1"/>
</dbReference>
<feature type="domain" description="M23ase beta-sheet core" evidence="3">
    <location>
        <begin position="199"/>
        <end position="293"/>
    </location>
</feature>